<dbReference type="Proteomes" id="UP000436088">
    <property type="component" value="Unassembled WGS sequence"/>
</dbReference>
<organism evidence="6 7">
    <name type="scientific">Hibiscus syriacus</name>
    <name type="common">Rose of Sharon</name>
    <dbReference type="NCBI Taxonomy" id="106335"/>
    <lineage>
        <taxon>Eukaryota</taxon>
        <taxon>Viridiplantae</taxon>
        <taxon>Streptophyta</taxon>
        <taxon>Embryophyta</taxon>
        <taxon>Tracheophyta</taxon>
        <taxon>Spermatophyta</taxon>
        <taxon>Magnoliopsida</taxon>
        <taxon>eudicotyledons</taxon>
        <taxon>Gunneridae</taxon>
        <taxon>Pentapetalae</taxon>
        <taxon>rosids</taxon>
        <taxon>malvids</taxon>
        <taxon>Malvales</taxon>
        <taxon>Malvaceae</taxon>
        <taxon>Malvoideae</taxon>
        <taxon>Hibiscus</taxon>
    </lineage>
</organism>
<dbReference type="EMBL" id="VEPZ02000937">
    <property type="protein sequence ID" value="KAE8709150.1"/>
    <property type="molecule type" value="Genomic_DNA"/>
</dbReference>
<evidence type="ECO:0000313" key="6">
    <source>
        <dbReference type="EMBL" id="KAE8709150.1"/>
    </source>
</evidence>
<gene>
    <name evidence="6" type="ORF">F3Y22_tig00110332pilonHSYRG01005</name>
</gene>
<comment type="caution">
    <text evidence="6">The sequence shown here is derived from an EMBL/GenBank/DDBJ whole genome shotgun (WGS) entry which is preliminary data.</text>
</comment>
<sequence>MASSSKTTTLVQADPSTFRTIVQHLTGAEKPVFSLHERRRALNKLQINPNTNGKMDSLSPCAGQRRSLVSSPVSTLDFFPLLLSPPSNAKPTRSTLEEEEEEEKRGFYLHNQSGPLTLRRGAEPELLHLFPLHSPRENIQ</sequence>
<keyword evidence="7" id="KW-1185">Reference proteome</keyword>
<comment type="subcellular location">
    <subcellularLocation>
        <location evidence="1">Nucleus</location>
    </subcellularLocation>
</comment>
<dbReference type="PANTHER" id="PTHR33402:SF19">
    <property type="entry name" value="VQ MOTIF-CONTAINING PROTEIN 11"/>
    <property type="match status" value="1"/>
</dbReference>
<dbReference type="InterPro" id="IPR008889">
    <property type="entry name" value="VQ"/>
</dbReference>
<dbReference type="AlphaFoldDB" id="A0A6A3AWK5"/>
<evidence type="ECO:0000313" key="7">
    <source>
        <dbReference type="Proteomes" id="UP000436088"/>
    </source>
</evidence>
<dbReference type="OrthoDB" id="992253at2759"/>
<name>A0A6A3AWK5_HIBSY</name>
<accession>A0A6A3AWK5</accession>
<keyword evidence="3" id="KW-0539">Nucleus</keyword>
<protein>
    <recommendedName>
        <fullName evidence="5">VQ domain-containing protein</fullName>
    </recommendedName>
</protein>
<dbReference type="GO" id="GO:0005634">
    <property type="term" value="C:nucleus"/>
    <property type="evidence" value="ECO:0007669"/>
    <property type="project" value="UniProtKB-SubCell"/>
</dbReference>
<keyword evidence="2" id="KW-0597">Phosphoprotein</keyword>
<dbReference type="Pfam" id="PF05678">
    <property type="entry name" value="VQ"/>
    <property type="match status" value="1"/>
</dbReference>
<dbReference type="InterPro" id="IPR039611">
    <property type="entry name" value="VQ_4/11/13/19/31/33"/>
</dbReference>
<evidence type="ECO:0000256" key="2">
    <source>
        <dbReference type="ARBA" id="ARBA00022553"/>
    </source>
</evidence>
<reference evidence="6" key="1">
    <citation type="submission" date="2019-09" db="EMBL/GenBank/DDBJ databases">
        <title>Draft genome information of white flower Hibiscus syriacus.</title>
        <authorList>
            <person name="Kim Y.-M."/>
        </authorList>
    </citation>
    <scope>NUCLEOTIDE SEQUENCE [LARGE SCALE GENOMIC DNA]</scope>
    <source>
        <strain evidence="6">YM2019G1</strain>
    </source>
</reference>
<evidence type="ECO:0000256" key="1">
    <source>
        <dbReference type="ARBA" id="ARBA00004123"/>
    </source>
</evidence>
<evidence type="ECO:0000256" key="4">
    <source>
        <dbReference type="SAM" id="MobiDB-lite"/>
    </source>
</evidence>
<evidence type="ECO:0000259" key="5">
    <source>
        <dbReference type="Pfam" id="PF05678"/>
    </source>
</evidence>
<feature type="domain" description="VQ" evidence="5">
    <location>
        <begin position="7"/>
        <end position="28"/>
    </location>
</feature>
<dbReference type="PANTHER" id="PTHR33402">
    <property type="entry name" value="VQ MOTIF-CONTAINING PROTEIN 11-LIKE"/>
    <property type="match status" value="1"/>
</dbReference>
<proteinExistence type="predicted"/>
<evidence type="ECO:0000256" key="3">
    <source>
        <dbReference type="ARBA" id="ARBA00023242"/>
    </source>
</evidence>
<feature type="region of interest" description="Disordered" evidence="4">
    <location>
        <begin position="86"/>
        <end position="105"/>
    </location>
</feature>